<dbReference type="Gene3D" id="1.25.40.20">
    <property type="entry name" value="Ankyrin repeat-containing domain"/>
    <property type="match status" value="2"/>
</dbReference>
<name>A0A228HTI4_9BURK</name>
<accession>A0A228HTI4</accession>
<reference evidence="4 5" key="2">
    <citation type="submission" date="2017-08" db="EMBL/GenBank/DDBJ databases">
        <title>WGS of novel Burkholderia cepaca complex species.</title>
        <authorList>
            <person name="Lipuma J."/>
            <person name="Spilker T."/>
        </authorList>
    </citation>
    <scope>NUCLEOTIDE SEQUENCE [LARGE SCALE GENOMIC DNA]</scope>
    <source>
        <strain evidence="4 5">AU17325</strain>
    </source>
</reference>
<protein>
    <submittedName>
        <fullName evidence="4">Uncharacterized protein</fullName>
    </submittedName>
</protein>
<proteinExistence type="predicted"/>
<dbReference type="PROSITE" id="PS50088">
    <property type="entry name" value="ANK_REPEAT"/>
    <property type="match status" value="2"/>
</dbReference>
<evidence type="ECO:0000313" key="5">
    <source>
        <dbReference type="Proteomes" id="UP000214600"/>
    </source>
</evidence>
<keyword evidence="2 3" id="KW-0040">ANK repeat</keyword>
<reference evidence="5" key="1">
    <citation type="submission" date="2017-06" db="EMBL/GenBank/DDBJ databases">
        <authorList>
            <person name="LiPuma J."/>
            <person name="Spilker T."/>
        </authorList>
    </citation>
    <scope>NUCLEOTIDE SEQUENCE [LARGE SCALE GENOMIC DNA]</scope>
    <source>
        <strain evidence="5">AU17325</strain>
    </source>
</reference>
<dbReference type="InterPro" id="IPR002110">
    <property type="entry name" value="Ankyrin_rpt"/>
</dbReference>
<dbReference type="Proteomes" id="UP000214600">
    <property type="component" value="Unassembled WGS sequence"/>
</dbReference>
<dbReference type="EMBL" id="NKFA01000032">
    <property type="protein sequence ID" value="OXI33490.1"/>
    <property type="molecule type" value="Genomic_DNA"/>
</dbReference>
<evidence type="ECO:0000256" key="3">
    <source>
        <dbReference type="PROSITE-ProRule" id="PRU00023"/>
    </source>
</evidence>
<organism evidence="4 5">
    <name type="scientific">Burkholderia aenigmatica</name>
    <dbReference type="NCBI Taxonomy" id="2015348"/>
    <lineage>
        <taxon>Bacteria</taxon>
        <taxon>Pseudomonadati</taxon>
        <taxon>Pseudomonadota</taxon>
        <taxon>Betaproteobacteria</taxon>
        <taxon>Burkholderiales</taxon>
        <taxon>Burkholderiaceae</taxon>
        <taxon>Burkholderia</taxon>
        <taxon>Burkholderia cepacia complex</taxon>
    </lineage>
</organism>
<dbReference type="PANTHER" id="PTHR24171:SF9">
    <property type="entry name" value="ANKYRIN REPEAT DOMAIN-CONTAINING PROTEIN 39"/>
    <property type="match status" value="1"/>
</dbReference>
<dbReference type="InterPro" id="IPR036770">
    <property type="entry name" value="Ankyrin_rpt-contain_sf"/>
</dbReference>
<dbReference type="OrthoDB" id="7543342at2"/>
<dbReference type="Pfam" id="PF12796">
    <property type="entry name" value="Ank_2"/>
    <property type="match status" value="1"/>
</dbReference>
<sequence>MKILTWLQIRPVYCAKYFDQRFSIRFSINSKSHPGRCEEDQGVVVNKRNDGSELASEERLKAIFEKYATHPEFLGLALIDPNQPGAVGDTVLHLTARTGAIEDMQVLIDAGADGNIAGDLGNTPLHQASMMDQFDSVEFLLKCGARKHLKNEFDQTPLDVAELNENAKIIRLLKTRR</sequence>
<feature type="repeat" description="ANK" evidence="3">
    <location>
        <begin position="120"/>
        <end position="152"/>
    </location>
</feature>
<feature type="repeat" description="ANK" evidence="3">
    <location>
        <begin position="87"/>
        <end position="119"/>
    </location>
</feature>
<dbReference type="PROSITE" id="PS50297">
    <property type="entry name" value="ANK_REP_REGION"/>
    <property type="match status" value="2"/>
</dbReference>
<dbReference type="SMART" id="SM00248">
    <property type="entry name" value="ANK"/>
    <property type="match status" value="2"/>
</dbReference>
<keyword evidence="1" id="KW-0677">Repeat</keyword>
<evidence type="ECO:0000256" key="1">
    <source>
        <dbReference type="ARBA" id="ARBA00022737"/>
    </source>
</evidence>
<comment type="caution">
    <text evidence="4">The sequence shown here is derived from an EMBL/GenBank/DDBJ whole genome shotgun (WGS) entry which is preliminary data.</text>
</comment>
<evidence type="ECO:0000256" key="2">
    <source>
        <dbReference type="ARBA" id="ARBA00023043"/>
    </source>
</evidence>
<evidence type="ECO:0000313" key="4">
    <source>
        <dbReference type="EMBL" id="OXI33490.1"/>
    </source>
</evidence>
<gene>
    <name evidence="4" type="ORF">CFB84_37785</name>
</gene>
<dbReference type="PANTHER" id="PTHR24171">
    <property type="entry name" value="ANKYRIN REPEAT DOMAIN-CONTAINING PROTEIN 39-RELATED"/>
    <property type="match status" value="1"/>
</dbReference>
<dbReference type="AlphaFoldDB" id="A0A228HTI4"/>
<dbReference type="SUPFAM" id="SSF48403">
    <property type="entry name" value="Ankyrin repeat"/>
    <property type="match status" value="1"/>
</dbReference>